<proteinExistence type="predicted"/>
<accession>A0ABN1AYG2</accession>
<name>A0ABN1AYG2_9BACI</name>
<protein>
    <submittedName>
        <fullName evidence="1">Uncharacterized protein</fullName>
    </submittedName>
</protein>
<comment type="caution">
    <text evidence="1">The sequence shown here is derived from an EMBL/GenBank/DDBJ whole genome shotgun (WGS) entry which is preliminary data.</text>
</comment>
<reference evidence="1 2" key="1">
    <citation type="journal article" date="2019" name="Int. J. Syst. Evol. Microbiol.">
        <title>The Global Catalogue of Microorganisms (GCM) 10K type strain sequencing project: providing services to taxonomists for standard genome sequencing and annotation.</title>
        <authorList>
            <consortium name="The Broad Institute Genomics Platform"/>
            <consortium name="The Broad Institute Genome Sequencing Center for Infectious Disease"/>
            <person name="Wu L."/>
            <person name="Ma J."/>
        </authorList>
    </citation>
    <scope>NUCLEOTIDE SEQUENCE [LARGE SCALE GENOMIC DNA]</scope>
    <source>
        <strain evidence="1 2">JCM 12389</strain>
    </source>
</reference>
<evidence type="ECO:0000313" key="1">
    <source>
        <dbReference type="EMBL" id="GAA0486447.1"/>
    </source>
</evidence>
<dbReference type="EMBL" id="BAAADO010000002">
    <property type="protein sequence ID" value="GAA0486447.1"/>
    <property type="molecule type" value="Genomic_DNA"/>
</dbReference>
<evidence type="ECO:0000313" key="2">
    <source>
        <dbReference type="Proteomes" id="UP001500880"/>
    </source>
</evidence>
<gene>
    <name evidence="1" type="ORF">GCM10008986_09800</name>
</gene>
<keyword evidence="2" id="KW-1185">Reference proteome</keyword>
<dbReference type="RefSeq" id="WP_343838271.1">
    <property type="nucleotide sequence ID" value="NZ_BAAADO010000002.1"/>
</dbReference>
<organism evidence="1 2">
    <name type="scientific">Salinibacillus aidingensis</name>
    <dbReference type="NCBI Taxonomy" id="237684"/>
    <lineage>
        <taxon>Bacteria</taxon>
        <taxon>Bacillati</taxon>
        <taxon>Bacillota</taxon>
        <taxon>Bacilli</taxon>
        <taxon>Bacillales</taxon>
        <taxon>Bacillaceae</taxon>
        <taxon>Salinibacillus</taxon>
    </lineage>
</organism>
<dbReference type="Proteomes" id="UP001500880">
    <property type="component" value="Unassembled WGS sequence"/>
</dbReference>
<sequence length="86" mass="9730">MNNSIKDIDKGLFDLLCKVISKNRITSINQIITTAAIDGYSEPIVRDALQTLVDNDMISTLEHTFSYGSKTQNFAINPKFDRFCQQ</sequence>